<organism evidence="2">
    <name type="scientific">Leifsonia sp. NPDC080035</name>
    <dbReference type="NCBI Taxonomy" id="3143936"/>
    <lineage>
        <taxon>Bacteria</taxon>
        <taxon>Bacillati</taxon>
        <taxon>Actinomycetota</taxon>
        <taxon>Actinomycetes</taxon>
        <taxon>Micrococcales</taxon>
        <taxon>Microbacteriaceae</taxon>
        <taxon>Leifsonia</taxon>
    </lineage>
</organism>
<dbReference type="GO" id="GO:0051920">
    <property type="term" value="F:peroxiredoxin activity"/>
    <property type="evidence" value="ECO:0007669"/>
    <property type="project" value="InterPro"/>
</dbReference>
<dbReference type="InterPro" id="IPR052512">
    <property type="entry name" value="4CMD/NDH-1_regulator"/>
</dbReference>
<dbReference type="InterPro" id="IPR029032">
    <property type="entry name" value="AhpD-like"/>
</dbReference>
<dbReference type="RefSeq" id="WP_348788886.1">
    <property type="nucleotide sequence ID" value="NZ_CP157390.1"/>
</dbReference>
<dbReference type="PANTHER" id="PTHR33570:SF9">
    <property type="entry name" value="BLL4600 PROTEIN"/>
    <property type="match status" value="1"/>
</dbReference>
<protein>
    <submittedName>
        <fullName evidence="2">Carboxymuconolactone decarboxylase family protein</fullName>
    </submittedName>
</protein>
<dbReference type="SUPFAM" id="SSF69118">
    <property type="entry name" value="AhpD-like"/>
    <property type="match status" value="1"/>
</dbReference>
<reference evidence="2" key="1">
    <citation type="submission" date="2024-05" db="EMBL/GenBank/DDBJ databases">
        <title>The Natural Products Discovery Center: Release of the First 8490 Sequenced Strains for Exploring Actinobacteria Biosynthetic Diversity.</title>
        <authorList>
            <person name="Kalkreuter E."/>
            <person name="Kautsar S.A."/>
            <person name="Yang D."/>
            <person name="Bader C.D."/>
            <person name="Teijaro C.N."/>
            <person name="Fluegel L."/>
            <person name="Davis C.M."/>
            <person name="Simpson J.R."/>
            <person name="Lauterbach L."/>
            <person name="Steele A.D."/>
            <person name="Gui C."/>
            <person name="Meng S."/>
            <person name="Li G."/>
            <person name="Viehrig K."/>
            <person name="Ye F."/>
            <person name="Su P."/>
            <person name="Kiefer A.F."/>
            <person name="Nichols A."/>
            <person name="Cepeda A.J."/>
            <person name="Yan W."/>
            <person name="Fan B."/>
            <person name="Jiang Y."/>
            <person name="Adhikari A."/>
            <person name="Zheng C.-J."/>
            <person name="Schuster L."/>
            <person name="Cowan T.M."/>
            <person name="Smanski M.J."/>
            <person name="Chevrette M.G."/>
            <person name="de Carvalho L.P.S."/>
            <person name="Shen B."/>
        </authorList>
    </citation>
    <scope>NUCLEOTIDE SEQUENCE</scope>
    <source>
        <strain evidence="2">NPDC080035</strain>
    </source>
</reference>
<dbReference type="InterPro" id="IPR003779">
    <property type="entry name" value="CMD-like"/>
</dbReference>
<evidence type="ECO:0000259" key="1">
    <source>
        <dbReference type="Pfam" id="PF02627"/>
    </source>
</evidence>
<gene>
    <name evidence="2" type="ORF">AAME72_03675</name>
</gene>
<dbReference type="EMBL" id="CP157390">
    <property type="protein sequence ID" value="XBM48965.1"/>
    <property type="molecule type" value="Genomic_DNA"/>
</dbReference>
<dbReference type="Gene3D" id="1.20.1290.10">
    <property type="entry name" value="AhpD-like"/>
    <property type="match status" value="1"/>
</dbReference>
<name>A0AAU7GFB5_9MICO</name>
<dbReference type="Pfam" id="PF02627">
    <property type="entry name" value="CMD"/>
    <property type="match status" value="1"/>
</dbReference>
<evidence type="ECO:0000313" key="2">
    <source>
        <dbReference type="EMBL" id="XBM48965.1"/>
    </source>
</evidence>
<sequence length="114" mass="12593">MTDKTTGWTGGQRAFGDFAPELVHYTDEVLFDEVWERPQLCKRDRSLITVAALLASGNTEQLSFHLAFAKQNGVTEQELIEAITHLAFYAGWPKAMSAMTVAKNLFAASDPEGN</sequence>
<accession>A0AAU7GFB5</accession>
<dbReference type="PANTHER" id="PTHR33570">
    <property type="entry name" value="4-CARBOXYMUCONOLACTONE DECARBOXYLASE FAMILY PROTEIN"/>
    <property type="match status" value="1"/>
</dbReference>
<feature type="domain" description="Carboxymuconolactone decarboxylase-like" evidence="1">
    <location>
        <begin position="20"/>
        <end position="103"/>
    </location>
</feature>
<proteinExistence type="predicted"/>
<dbReference type="AlphaFoldDB" id="A0AAU7GFB5"/>